<feature type="transmembrane region" description="Helical" evidence="18">
    <location>
        <begin position="161"/>
        <end position="182"/>
    </location>
</feature>
<evidence type="ECO:0000256" key="14">
    <source>
        <dbReference type="ARBA" id="ARBA00039876"/>
    </source>
</evidence>
<evidence type="ECO:0000256" key="15">
    <source>
        <dbReference type="ARBA" id="ARBA00042674"/>
    </source>
</evidence>
<name>A0A9P0X5Y9_PIEBR</name>
<evidence type="ECO:0000256" key="3">
    <source>
        <dbReference type="ARBA" id="ARBA00007375"/>
    </source>
</evidence>
<evidence type="ECO:0000256" key="8">
    <source>
        <dbReference type="ARBA" id="ARBA00022824"/>
    </source>
</evidence>
<evidence type="ECO:0000256" key="5">
    <source>
        <dbReference type="ARBA" id="ARBA00022490"/>
    </source>
</evidence>
<evidence type="ECO:0000256" key="2">
    <source>
        <dbReference type="ARBA" id="ARBA00004496"/>
    </source>
</evidence>
<dbReference type="Pfam" id="PF07947">
    <property type="entry name" value="YhhN"/>
    <property type="match status" value="1"/>
</dbReference>
<evidence type="ECO:0000256" key="12">
    <source>
        <dbReference type="ARBA" id="ARBA00035673"/>
    </source>
</evidence>
<dbReference type="OrthoDB" id="2133758at2759"/>
<dbReference type="InterPro" id="IPR012506">
    <property type="entry name" value="TMEM86B-like"/>
</dbReference>
<comment type="subunit">
    <text evidence="4">Homodimer.</text>
</comment>
<protein>
    <recommendedName>
        <fullName evidence="14">Lysoplasmalogenase TMEM86B</fullName>
        <ecNumber evidence="12">3.3.2.2</ecNumber>
    </recommendedName>
    <alternativeName>
        <fullName evidence="15">Transmembrane protein 86B</fullName>
    </alternativeName>
</protein>
<evidence type="ECO:0000256" key="11">
    <source>
        <dbReference type="ARBA" id="ARBA00023136"/>
    </source>
</evidence>
<feature type="transmembrane region" description="Helical" evidence="18">
    <location>
        <begin position="113"/>
        <end position="129"/>
    </location>
</feature>
<dbReference type="PANTHER" id="PTHR31885:SF7">
    <property type="entry name" value="LYSOPLASMALOGENASE"/>
    <property type="match status" value="1"/>
</dbReference>
<dbReference type="GO" id="GO:0047408">
    <property type="term" value="F:alkenylglycerophosphocholine hydrolase activity"/>
    <property type="evidence" value="ECO:0007669"/>
    <property type="project" value="UniProtKB-EC"/>
</dbReference>
<evidence type="ECO:0000256" key="10">
    <source>
        <dbReference type="ARBA" id="ARBA00023098"/>
    </source>
</evidence>
<dbReference type="Proteomes" id="UP001152562">
    <property type="component" value="Unassembled WGS sequence"/>
</dbReference>
<comment type="subcellular location">
    <subcellularLocation>
        <location evidence="2">Cytoplasm</location>
    </subcellularLocation>
    <subcellularLocation>
        <location evidence="1">Endoplasmic reticulum membrane</location>
        <topology evidence="1">Multi-pass membrane protein</topology>
    </subcellularLocation>
</comment>
<evidence type="ECO:0000256" key="7">
    <source>
        <dbReference type="ARBA" id="ARBA00022801"/>
    </source>
</evidence>
<comment type="catalytic activity">
    <reaction evidence="17">
        <text>a 1-O-(1Z-alkenyl)-sn-glycero-3-phosphocholine + H2O = a 2,3-saturated aldehyde + sn-glycerol 3-phosphocholine</text>
        <dbReference type="Rhea" id="RHEA:22544"/>
        <dbReference type="ChEBI" id="CHEBI:15377"/>
        <dbReference type="ChEBI" id="CHEBI:16870"/>
        <dbReference type="ChEBI" id="CHEBI:73359"/>
        <dbReference type="ChEBI" id="CHEBI:77287"/>
        <dbReference type="EC" id="3.3.2.2"/>
    </reaction>
</comment>
<evidence type="ECO:0000256" key="9">
    <source>
        <dbReference type="ARBA" id="ARBA00022989"/>
    </source>
</evidence>
<comment type="caution">
    <text evidence="19">The sequence shown here is derived from an EMBL/GenBank/DDBJ whole genome shotgun (WGS) entry which is preliminary data.</text>
</comment>
<accession>A0A9P0X5Y9</accession>
<evidence type="ECO:0000313" key="19">
    <source>
        <dbReference type="EMBL" id="CAH3999769.1"/>
    </source>
</evidence>
<keyword evidence="20" id="KW-1185">Reference proteome</keyword>
<keyword evidence="5" id="KW-0963">Cytoplasm</keyword>
<evidence type="ECO:0000256" key="4">
    <source>
        <dbReference type="ARBA" id="ARBA00011738"/>
    </source>
</evidence>
<evidence type="ECO:0000256" key="17">
    <source>
        <dbReference type="ARBA" id="ARBA00049560"/>
    </source>
</evidence>
<evidence type="ECO:0000256" key="18">
    <source>
        <dbReference type="SAM" id="Phobius"/>
    </source>
</evidence>
<sequence length="257" mass="26846">MITPSDLMKRVGESGKLVPFFKAVGVYFTVGCGAPSASAAALKCAPVVCLLACVATTRRGAHGKRVAAGLALSAAGDALLVWPHLFVAGMAAFAAAHLAYISAFGMRPLRARGALLAYAATAIYLRALAPPPPLRTLVPAYAALLATMAWRGAANPGPQRYGALLFLLSDAILGYGLFGGSVPYEKVRQFRTSASTLRSPVADESPSAGAGDDELLLGATGHRVERSAAASRRTALAMKLRALMPAMLWRRRKRVGL</sequence>
<dbReference type="GO" id="GO:0006629">
    <property type="term" value="P:lipid metabolic process"/>
    <property type="evidence" value="ECO:0007669"/>
    <property type="project" value="UniProtKB-KW"/>
</dbReference>
<feature type="transmembrane region" description="Helical" evidence="18">
    <location>
        <begin position="80"/>
        <end position="101"/>
    </location>
</feature>
<evidence type="ECO:0000313" key="20">
    <source>
        <dbReference type="Proteomes" id="UP001152562"/>
    </source>
</evidence>
<comment type="function">
    <text evidence="13">Catalyzes the hydrolysis of the vinyl ether bond of choline or ethanolamine lysoplasmalogens, forming fatty aldehyde and glycerophosphocholine or glycerophosphoethanolamine, respectively and is specific for the sn-2-deacylated (lyso) form of plasmalogen.</text>
</comment>
<dbReference type="PANTHER" id="PTHR31885">
    <property type="entry name" value="GH04784P"/>
    <property type="match status" value="1"/>
</dbReference>
<evidence type="ECO:0000256" key="13">
    <source>
        <dbReference type="ARBA" id="ARBA00037660"/>
    </source>
</evidence>
<organism evidence="19 20">
    <name type="scientific">Pieris brassicae</name>
    <name type="common">White butterfly</name>
    <name type="synonym">Large white butterfly</name>
    <dbReference type="NCBI Taxonomy" id="7116"/>
    <lineage>
        <taxon>Eukaryota</taxon>
        <taxon>Metazoa</taxon>
        <taxon>Ecdysozoa</taxon>
        <taxon>Arthropoda</taxon>
        <taxon>Hexapoda</taxon>
        <taxon>Insecta</taxon>
        <taxon>Pterygota</taxon>
        <taxon>Neoptera</taxon>
        <taxon>Endopterygota</taxon>
        <taxon>Lepidoptera</taxon>
        <taxon>Glossata</taxon>
        <taxon>Ditrysia</taxon>
        <taxon>Papilionoidea</taxon>
        <taxon>Pieridae</taxon>
        <taxon>Pierinae</taxon>
        <taxon>Pieris</taxon>
    </lineage>
</organism>
<comment type="similarity">
    <text evidence="3">Belongs to the TMEM86 family.</text>
</comment>
<gene>
    <name evidence="19" type="ORF">PIBRA_LOCUS2559</name>
</gene>
<evidence type="ECO:0000256" key="6">
    <source>
        <dbReference type="ARBA" id="ARBA00022692"/>
    </source>
</evidence>
<dbReference type="GO" id="GO:0005789">
    <property type="term" value="C:endoplasmic reticulum membrane"/>
    <property type="evidence" value="ECO:0007669"/>
    <property type="project" value="UniProtKB-SubCell"/>
</dbReference>
<keyword evidence="8" id="KW-0256">Endoplasmic reticulum</keyword>
<reference evidence="19" key="1">
    <citation type="submission" date="2022-05" db="EMBL/GenBank/DDBJ databases">
        <authorList>
            <person name="Okamura Y."/>
        </authorList>
    </citation>
    <scope>NUCLEOTIDE SEQUENCE</scope>
</reference>
<keyword evidence="7" id="KW-0378">Hydrolase</keyword>
<keyword evidence="11 18" id="KW-0472">Membrane</keyword>
<comment type="catalytic activity">
    <reaction evidence="16">
        <text>a 1-O-(1Z-alkenyl)-sn-glycero-3-phosphoethanolamine + H2O = a 2,3-saturated aldehyde + sn-glycero-3-phosphoethanolamine</text>
        <dbReference type="Rhea" id="RHEA:16905"/>
        <dbReference type="ChEBI" id="CHEBI:15377"/>
        <dbReference type="ChEBI" id="CHEBI:73359"/>
        <dbReference type="ChEBI" id="CHEBI:77288"/>
        <dbReference type="ChEBI" id="CHEBI:143890"/>
        <dbReference type="EC" id="3.3.2.2"/>
    </reaction>
</comment>
<keyword evidence="9 18" id="KW-1133">Transmembrane helix</keyword>
<evidence type="ECO:0000256" key="16">
    <source>
        <dbReference type="ARBA" id="ARBA00049458"/>
    </source>
</evidence>
<dbReference type="EC" id="3.3.2.2" evidence="12"/>
<dbReference type="EMBL" id="CALOZG010000003">
    <property type="protein sequence ID" value="CAH3999769.1"/>
    <property type="molecule type" value="Genomic_DNA"/>
</dbReference>
<keyword evidence="10" id="KW-0443">Lipid metabolism</keyword>
<proteinExistence type="inferred from homology"/>
<dbReference type="AlphaFoldDB" id="A0A9P0X5Y9"/>
<keyword evidence="6 18" id="KW-0812">Transmembrane</keyword>
<evidence type="ECO:0000256" key="1">
    <source>
        <dbReference type="ARBA" id="ARBA00004477"/>
    </source>
</evidence>